<reference evidence="2" key="1">
    <citation type="journal article" date="2020" name="Stud. Mycol.">
        <title>101 Dothideomycetes genomes: a test case for predicting lifestyles and emergence of pathogens.</title>
        <authorList>
            <person name="Haridas S."/>
            <person name="Albert R."/>
            <person name="Binder M."/>
            <person name="Bloem J."/>
            <person name="Labutti K."/>
            <person name="Salamov A."/>
            <person name="Andreopoulos B."/>
            <person name="Baker S."/>
            <person name="Barry K."/>
            <person name="Bills G."/>
            <person name="Bluhm B."/>
            <person name="Cannon C."/>
            <person name="Castanera R."/>
            <person name="Culley D."/>
            <person name="Daum C."/>
            <person name="Ezra D."/>
            <person name="Gonzalez J."/>
            <person name="Henrissat B."/>
            <person name="Kuo A."/>
            <person name="Liang C."/>
            <person name="Lipzen A."/>
            <person name="Lutzoni F."/>
            <person name="Magnuson J."/>
            <person name="Mondo S."/>
            <person name="Nolan M."/>
            <person name="Ohm R."/>
            <person name="Pangilinan J."/>
            <person name="Park H.-J."/>
            <person name="Ramirez L."/>
            <person name="Alfaro M."/>
            <person name="Sun H."/>
            <person name="Tritt A."/>
            <person name="Yoshinaga Y."/>
            <person name="Zwiers L.-H."/>
            <person name="Turgeon B."/>
            <person name="Goodwin S."/>
            <person name="Spatafora J."/>
            <person name="Crous P."/>
            <person name="Grigoriev I."/>
        </authorList>
    </citation>
    <scope>NUCLEOTIDE SEQUENCE</scope>
    <source>
        <strain evidence="2">CBS 116005</strain>
    </source>
</reference>
<gene>
    <name evidence="2" type="ORF">EJ03DRAFT_69001</name>
</gene>
<protein>
    <submittedName>
        <fullName evidence="2">Uncharacterized protein</fullName>
    </submittedName>
</protein>
<evidence type="ECO:0000313" key="3">
    <source>
        <dbReference type="Proteomes" id="UP000799436"/>
    </source>
</evidence>
<keyword evidence="3" id="KW-1185">Reference proteome</keyword>
<feature type="compositionally biased region" description="Polar residues" evidence="1">
    <location>
        <begin position="37"/>
        <end position="52"/>
    </location>
</feature>
<dbReference type="AlphaFoldDB" id="A0A6G1LNP8"/>
<evidence type="ECO:0000313" key="2">
    <source>
        <dbReference type="EMBL" id="KAF2773784.1"/>
    </source>
</evidence>
<organism evidence="2 3">
    <name type="scientific">Teratosphaeria nubilosa</name>
    <dbReference type="NCBI Taxonomy" id="161662"/>
    <lineage>
        <taxon>Eukaryota</taxon>
        <taxon>Fungi</taxon>
        <taxon>Dikarya</taxon>
        <taxon>Ascomycota</taxon>
        <taxon>Pezizomycotina</taxon>
        <taxon>Dothideomycetes</taxon>
        <taxon>Dothideomycetidae</taxon>
        <taxon>Mycosphaerellales</taxon>
        <taxon>Teratosphaeriaceae</taxon>
        <taxon>Teratosphaeria</taxon>
    </lineage>
</organism>
<dbReference type="OrthoDB" id="10435278at2759"/>
<dbReference type="Proteomes" id="UP000799436">
    <property type="component" value="Unassembled WGS sequence"/>
</dbReference>
<accession>A0A6G1LNP8</accession>
<dbReference type="EMBL" id="ML995809">
    <property type="protein sequence ID" value="KAF2773784.1"/>
    <property type="molecule type" value="Genomic_DNA"/>
</dbReference>
<name>A0A6G1LNP8_9PEZI</name>
<feature type="compositionally biased region" description="Low complexity" evidence="1">
    <location>
        <begin position="53"/>
        <end position="72"/>
    </location>
</feature>
<sequence length="231" mass="25260">MATPANDSADRISAQKHIVKTTPKSQRHAIDLRSSRQADAQHSAESNTSSLPVSAVKPSSSRSRVRSRANAATTKLSQAPARPSIEYLKLAQILLSTIPSQTLPLLGSGISAHQLGQTIIAFVSRHYDRASVDAVKSQGRQLAIEADAEWKAEFYRSRPPEIYNKATRREELLASSRELVASAAFRRQMALAGEAVRNEDGEGTMVEELEDIAREARLRLWRSKGSAGECV</sequence>
<evidence type="ECO:0000256" key="1">
    <source>
        <dbReference type="SAM" id="MobiDB-lite"/>
    </source>
</evidence>
<proteinExistence type="predicted"/>
<feature type="region of interest" description="Disordered" evidence="1">
    <location>
        <begin position="1"/>
        <end position="78"/>
    </location>
</feature>